<evidence type="ECO:0000256" key="4">
    <source>
        <dbReference type="ARBA" id="ARBA00023136"/>
    </source>
</evidence>
<evidence type="ECO:0000256" key="3">
    <source>
        <dbReference type="ARBA" id="ARBA00022729"/>
    </source>
</evidence>
<dbReference type="InterPro" id="IPR012944">
    <property type="entry name" value="SusD_RagB_dom"/>
</dbReference>
<organism evidence="8 9">
    <name type="scientific">Bacteroides faecium</name>
    <dbReference type="NCBI Taxonomy" id="2715212"/>
    <lineage>
        <taxon>Bacteria</taxon>
        <taxon>Pseudomonadati</taxon>
        <taxon>Bacteroidota</taxon>
        <taxon>Bacteroidia</taxon>
        <taxon>Bacteroidales</taxon>
        <taxon>Bacteroidaceae</taxon>
        <taxon>Bacteroides</taxon>
    </lineage>
</organism>
<keyword evidence="4" id="KW-0472">Membrane</keyword>
<dbReference type="GO" id="GO:0009279">
    <property type="term" value="C:cell outer membrane"/>
    <property type="evidence" value="ECO:0007669"/>
    <property type="project" value="UniProtKB-SubCell"/>
</dbReference>
<dbReference type="Gene3D" id="1.25.40.390">
    <property type="match status" value="1"/>
</dbReference>
<dbReference type="InterPro" id="IPR011990">
    <property type="entry name" value="TPR-like_helical_dom_sf"/>
</dbReference>
<evidence type="ECO:0000256" key="5">
    <source>
        <dbReference type="ARBA" id="ARBA00023237"/>
    </source>
</evidence>
<dbReference type="PROSITE" id="PS51257">
    <property type="entry name" value="PROKAR_LIPOPROTEIN"/>
    <property type="match status" value="1"/>
</dbReference>
<keyword evidence="3" id="KW-0732">Signal</keyword>
<dbReference type="Pfam" id="PF07980">
    <property type="entry name" value="SusD_RagB"/>
    <property type="match status" value="1"/>
</dbReference>
<dbReference type="InterPro" id="IPR033985">
    <property type="entry name" value="SusD-like_N"/>
</dbReference>
<feature type="domain" description="SusD-like N-terminal" evidence="7">
    <location>
        <begin position="25"/>
        <end position="225"/>
    </location>
</feature>
<accession>A0A6H0KRW8</accession>
<evidence type="ECO:0000313" key="8">
    <source>
        <dbReference type="EMBL" id="QIU95913.1"/>
    </source>
</evidence>
<dbReference type="SUPFAM" id="SSF48452">
    <property type="entry name" value="TPR-like"/>
    <property type="match status" value="1"/>
</dbReference>
<feature type="domain" description="RagB/SusD" evidence="6">
    <location>
        <begin position="343"/>
        <end position="655"/>
    </location>
</feature>
<dbReference type="AlphaFoldDB" id="A0A6H0KRW8"/>
<dbReference type="RefSeq" id="WP_167964946.1">
    <property type="nucleotide sequence ID" value="NZ_CP050831.1"/>
</dbReference>
<comment type="similarity">
    <text evidence="2">Belongs to the SusD family.</text>
</comment>
<sequence>MKLKHIILRTIVGAGGILSFASCNDFLDMAPLDQVTPQEYFNTTDHLAAYSISKYNDLFKTHSGWGAGTVNNDQNTDNMVVGGYSSTYFEKDQWRVPNTGGDWDFGQIRYCNYFFETVLPKFDAGKIEGNRSQNLHYIGEMYFIRAWVYYNKLKLFGDFPIITEVLPDEQPVLIEKSVRQPRNLVARFIINQLDSAAKYMSDDISGNKTRLTRNCALLVKSRVALYEATFEKYHKGTGRVPGDETWPGKRVHPDFSTNMDNEVNYFLEQAMEAAEAVADNVTLTGNTGVTNPKSIAGIAGWNPYFEMFADEDMSGYPEVLFWKQYMNSGGVSITHGAPAYIFSGGNNGMLKSFVDCFVMEDGSPYYKSDEYKGDKTIMDVKEKRDLRLQLFVLGEKDMLPSSSTEPAALKEFKQPNVISLEAQTSDNTGYRIRKCLTYDNKQIISGQSQSTTGCIVFRGVEAYLNYLEAYYLRYNKVDGKAESYWNAIRNRAGITGSFRTTIAKTDMNQETDLAAHPGSYEVDATLYNIRRERRCEFIGEGMRWDDLVRWRAWDGVLTRKFIPEGYNFWEEAYKTYELPEGVTIKDDPDDATSNVSSREFKYIRPFGKVKINNQVYDGYTWAKANYLKPVAINEMRLASPDNSTDNSVIYQNPYWPTKVGGTALE</sequence>
<evidence type="ECO:0000256" key="1">
    <source>
        <dbReference type="ARBA" id="ARBA00004442"/>
    </source>
</evidence>
<dbReference type="Proteomes" id="UP000501780">
    <property type="component" value="Chromosome"/>
</dbReference>
<protein>
    <submittedName>
        <fullName evidence="8">RagB/SusD family nutrient uptake outer membrane protein</fullName>
    </submittedName>
</protein>
<name>A0A6H0KRW8_9BACE</name>
<evidence type="ECO:0000259" key="6">
    <source>
        <dbReference type="Pfam" id="PF07980"/>
    </source>
</evidence>
<gene>
    <name evidence="8" type="ORF">BacF7301_17930</name>
</gene>
<dbReference type="EMBL" id="CP050831">
    <property type="protein sequence ID" value="QIU95913.1"/>
    <property type="molecule type" value="Genomic_DNA"/>
</dbReference>
<evidence type="ECO:0000256" key="2">
    <source>
        <dbReference type="ARBA" id="ARBA00006275"/>
    </source>
</evidence>
<proteinExistence type="inferred from homology"/>
<dbReference type="Pfam" id="PF14322">
    <property type="entry name" value="SusD-like_3"/>
    <property type="match status" value="1"/>
</dbReference>
<keyword evidence="5" id="KW-0998">Cell outer membrane</keyword>
<comment type="subcellular location">
    <subcellularLocation>
        <location evidence="1">Cell outer membrane</location>
    </subcellularLocation>
</comment>
<keyword evidence="9" id="KW-1185">Reference proteome</keyword>
<evidence type="ECO:0000313" key="9">
    <source>
        <dbReference type="Proteomes" id="UP000501780"/>
    </source>
</evidence>
<dbReference type="KEGG" id="bfc:BacF7301_17930"/>
<evidence type="ECO:0000259" key="7">
    <source>
        <dbReference type="Pfam" id="PF14322"/>
    </source>
</evidence>
<reference evidence="8 9" key="1">
    <citation type="submission" date="2020-03" db="EMBL/GenBank/DDBJ databases">
        <title>Genomic analysis of Bacteroides faecium CBA7301.</title>
        <authorList>
            <person name="Kim J."/>
            <person name="Roh S.W."/>
        </authorList>
    </citation>
    <scope>NUCLEOTIDE SEQUENCE [LARGE SCALE GENOMIC DNA]</scope>
    <source>
        <strain evidence="8 9">CBA7301</strain>
    </source>
</reference>